<organism evidence="2 3">
    <name type="scientific">Leisingera caerulea</name>
    <name type="common">Phaeobacter caeruleus</name>
    <dbReference type="NCBI Taxonomy" id="506591"/>
    <lineage>
        <taxon>Bacteria</taxon>
        <taxon>Pseudomonadati</taxon>
        <taxon>Pseudomonadota</taxon>
        <taxon>Alphaproteobacteria</taxon>
        <taxon>Rhodobacterales</taxon>
        <taxon>Roseobacteraceae</taxon>
        <taxon>Leisingera</taxon>
    </lineage>
</organism>
<protein>
    <submittedName>
        <fullName evidence="2">Sulfotransferase</fullName>
    </submittedName>
</protein>
<proteinExistence type="predicted"/>
<dbReference type="SUPFAM" id="SSF52540">
    <property type="entry name" value="P-loop containing nucleoside triphosphate hydrolases"/>
    <property type="match status" value="1"/>
</dbReference>
<reference evidence="2" key="1">
    <citation type="submission" date="2021-08" db="EMBL/GenBank/DDBJ databases">
        <authorList>
            <person name="Nwanade C."/>
            <person name="Wang M."/>
            <person name="Masoudi A."/>
            <person name="Yu Z."/>
            <person name="Liu J."/>
        </authorList>
    </citation>
    <scope>NUCLEOTIDE SEQUENCE</scope>
    <source>
        <strain evidence="2">S122</strain>
    </source>
</reference>
<dbReference type="PANTHER" id="PTHR10605">
    <property type="entry name" value="HEPARAN SULFATE SULFOTRANSFERASE"/>
    <property type="match status" value="1"/>
</dbReference>
<dbReference type="Proteomes" id="UP001058713">
    <property type="component" value="Chromosome"/>
</dbReference>
<dbReference type="Pfam" id="PF13469">
    <property type="entry name" value="Sulfotransfer_3"/>
    <property type="match status" value="1"/>
</dbReference>
<accession>A0A9Q9LWH6</accession>
<dbReference type="AlphaFoldDB" id="A0A9Q9LWH6"/>
<sequence>MKPNLFLIAAPRTGSTQLAFLLASHPDVDIPPIKEPNFFSQHEYPEDFVAMRHLNDVDPAAYVARKSAKRMQFAIFREQAHYEYLFQGLNARYRLDGSTTYMHCDGAAERIFEYAPDAKLIIQTRDPVGRALSHYKLATRSGQSDRSLREEVELEVNGTTPLPGRFLIRQSRYDAAIAHYKSIFPAENILEMTFEEMVAYTEAALAKVAAFLGIDPEKFDLSVDEQNAGDSVRFERLNVWLLRSGWKNRLRQFLPIKLKRMIKKVWFKKNTTAFAEEDIALLRRHIEASPAPSRTRDQIAS</sequence>
<name>A0A9Q9LWH6_LEICA</name>
<evidence type="ECO:0000313" key="3">
    <source>
        <dbReference type="Proteomes" id="UP001058713"/>
    </source>
</evidence>
<dbReference type="Gene3D" id="3.40.50.300">
    <property type="entry name" value="P-loop containing nucleotide triphosphate hydrolases"/>
    <property type="match status" value="1"/>
</dbReference>
<keyword evidence="1" id="KW-0808">Transferase</keyword>
<dbReference type="InterPro" id="IPR027417">
    <property type="entry name" value="P-loop_NTPase"/>
</dbReference>
<dbReference type="RefSeq" id="WP_259971238.1">
    <property type="nucleotide sequence ID" value="NZ_CP081070.1"/>
</dbReference>
<evidence type="ECO:0000313" key="2">
    <source>
        <dbReference type="EMBL" id="UWQ53690.1"/>
    </source>
</evidence>
<evidence type="ECO:0000256" key="1">
    <source>
        <dbReference type="ARBA" id="ARBA00022679"/>
    </source>
</evidence>
<dbReference type="PANTHER" id="PTHR10605:SF56">
    <property type="entry name" value="BIFUNCTIONAL HEPARAN SULFATE N-DEACETYLASE_N-SULFOTRANSFERASE"/>
    <property type="match status" value="1"/>
</dbReference>
<gene>
    <name evidence="2" type="ORF">K3721_17175</name>
</gene>
<dbReference type="KEGG" id="lcae:K3721_17175"/>
<dbReference type="EMBL" id="CP081070">
    <property type="protein sequence ID" value="UWQ53690.1"/>
    <property type="molecule type" value="Genomic_DNA"/>
</dbReference>
<dbReference type="InterPro" id="IPR037359">
    <property type="entry name" value="NST/OST"/>
</dbReference>
<dbReference type="GO" id="GO:0008146">
    <property type="term" value="F:sulfotransferase activity"/>
    <property type="evidence" value="ECO:0007669"/>
    <property type="project" value="InterPro"/>
</dbReference>